<dbReference type="InterPro" id="IPR000878">
    <property type="entry name" value="4pyrrol_Mease"/>
</dbReference>
<evidence type="ECO:0000256" key="10">
    <source>
        <dbReference type="RuleBase" id="RU003960"/>
    </source>
</evidence>
<sequence length="509" mass="54445">MPLGRVYLLGAGPGDPELITQRAARRLGEADLVLYDALVHPELLDLCRDDAEKTFVGKRGGRVSERQSAINERMIDAARAGRVVARLKGGDPYLFGRGSEEAEALHAAGIPFEVVPGVPSPIAATAYAGISLTHRAASSSVAYVTATESPEKDRSSHDWTKLATATETLVIFMGVRALESMMARLIEHGRAPETPAAVIQQASMPKQRTIVGTVATIAQLAREANVGMPALTVVGEVVKLRDALRWYDVQPLFGKRVLVTRPEDRSLGLARLLRDEGAEATCIPAIRIAPPEDPDALARAVREASTYDWLVFTSASGVDAFFDEVDRQQRDARVVGSARLCAIGPATASSLRARGLRADAVPTEFRGEGAAKILLDHHAGDLRGVRVMLPRAAVAREVLPDTLRGAGAHVDVVHAYRNVPPSPDDEAALRAAIEAHELDVITFTAPSTVESVVRILGENAPALLASFTIASIGPVTTAAAEKLGVRVDVTAPYYTSEGLTRALREHFTR</sequence>
<dbReference type="CDD" id="cd06578">
    <property type="entry name" value="HemD"/>
    <property type="match status" value="1"/>
</dbReference>
<dbReference type="InterPro" id="IPR014776">
    <property type="entry name" value="4pyrrole_Mease_sub2"/>
</dbReference>
<dbReference type="GO" id="GO:0009236">
    <property type="term" value="P:cobalamin biosynthetic process"/>
    <property type="evidence" value="ECO:0007669"/>
    <property type="project" value="UniProtKB-KW"/>
</dbReference>
<keyword evidence="7" id="KW-0627">Porphyrin biosynthesis</keyword>
<keyword evidence="5 10" id="KW-0808">Transferase</keyword>
<dbReference type="FunFam" id="3.40.1010.10:FF:000001">
    <property type="entry name" value="Siroheme synthase"/>
    <property type="match status" value="1"/>
</dbReference>
<dbReference type="EC" id="2.1.1.107" evidence="2"/>
<organism evidence="13 14">
    <name type="scientific">Sandaracinus amylolyticus</name>
    <dbReference type="NCBI Taxonomy" id="927083"/>
    <lineage>
        <taxon>Bacteria</taxon>
        <taxon>Pseudomonadati</taxon>
        <taxon>Myxococcota</taxon>
        <taxon>Polyangia</taxon>
        <taxon>Polyangiales</taxon>
        <taxon>Sandaracinaceae</taxon>
        <taxon>Sandaracinus</taxon>
    </lineage>
</organism>
<dbReference type="GO" id="GO:0004851">
    <property type="term" value="F:uroporphyrin-III C-methyltransferase activity"/>
    <property type="evidence" value="ECO:0007669"/>
    <property type="project" value="UniProtKB-EC"/>
</dbReference>
<accession>A0A0F6W478</accession>
<dbReference type="NCBIfam" id="TIGR01469">
    <property type="entry name" value="cobA_cysG_Cterm"/>
    <property type="match status" value="1"/>
</dbReference>
<evidence type="ECO:0000256" key="3">
    <source>
        <dbReference type="ARBA" id="ARBA00022573"/>
    </source>
</evidence>
<dbReference type="RefSeq" id="WP_053234095.1">
    <property type="nucleotide sequence ID" value="NZ_CP011125.1"/>
</dbReference>
<evidence type="ECO:0000313" key="14">
    <source>
        <dbReference type="Proteomes" id="UP000034883"/>
    </source>
</evidence>
<dbReference type="Gene3D" id="3.30.950.10">
    <property type="entry name" value="Methyltransferase, Cobalt-precorrin-4 Transmethylase, Domain 2"/>
    <property type="match status" value="1"/>
</dbReference>
<evidence type="ECO:0000259" key="12">
    <source>
        <dbReference type="Pfam" id="PF02602"/>
    </source>
</evidence>
<dbReference type="PANTHER" id="PTHR45790:SF3">
    <property type="entry name" value="S-ADENOSYL-L-METHIONINE-DEPENDENT UROPORPHYRINOGEN III METHYLTRANSFERASE, CHLOROPLASTIC"/>
    <property type="match status" value="1"/>
</dbReference>
<dbReference type="Pfam" id="PF02602">
    <property type="entry name" value="HEM4"/>
    <property type="match status" value="1"/>
</dbReference>
<dbReference type="GO" id="GO:0004852">
    <property type="term" value="F:uroporphyrinogen-III synthase activity"/>
    <property type="evidence" value="ECO:0007669"/>
    <property type="project" value="InterPro"/>
</dbReference>
<keyword evidence="14" id="KW-1185">Reference proteome</keyword>
<keyword evidence="6" id="KW-0949">S-adenosyl-L-methionine</keyword>
<comment type="pathway">
    <text evidence="9">Cofactor biosynthesis; adenosylcobalamin biosynthesis; precorrin-2 from uroporphyrinogen III: step 1/1.</text>
</comment>
<evidence type="ECO:0000256" key="8">
    <source>
        <dbReference type="ARBA" id="ARBA00025705"/>
    </source>
</evidence>
<evidence type="ECO:0000256" key="6">
    <source>
        <dbReference type="ARBA" id="ARBA00022691"/>
    </source>
</evidence>
<dbReference type="KEGG" id="samy:DB32_004014"/>
<dbReference type="InterPro" id="IPR003754">
    <property type="entry name" value="4pyrrol_synth_uPrphyn_synth"/>
</dbReference>
<dbReference type="OrthoDB" id="9815856at2"/>
<dbReference type="NCBIfam" id="NF004790">
    <property type="entry name" value="PRK06136.1"/>
    <property type="match status" value="1"/>
</dbReference>
<proteinExistence type="inferred from homology"/>
<dbReference type="GO" id="GO:0019354">
    <property type="term" value="P:siroheme biosynthetic process"/>
    <property type="evidence" value="ECO:0007669"/>
    <property type="project" value="UniProtKB-UniPathway"/>
</dbReference>
<feature type="domain" description="Tetrapyrrole biosynthesis uroporphyrinogen III synthase" evidence="12">
    <location>
        <begin position="269"/>
        <end position="500"/>
    </location>
</feature>
<dbReference type="CDD" id="cd11642">
    <property type="entry name" value="SUMT"/>
    <property type="match status" value="1"/>
</dbReference>
<dbReference type="InterPro" id="IPR035996">
    <property type="entry name" value="4pyrrol_Methylase_sf"/>
</dbReference>
<dbReference type="AlphaFoldDB" id="A0A0F6W478"/>
<dbReference type="InterPro" id="IPR006366">
    <property type="entry name" value="CobA/CysG_C"/>
</dbReference>
<evidence type="ECO:0000313" key="13">
    <source>
        <dbReference type="EMBL" id="AKF06865.1"/>
    </source>
</evidence>
<evidence type="ECO:0000256" key="1">
    <source>
        <dbReference type="ARBA" id="ARBA00005879"/>
    </source>
</evidence>
<dbReference type="InterPro" id="IPR014777">
    <property type="entry name" value="4pyrrole_Mease_sub1"/>
</dbReference>
<dbReference type="SUPFAM" id="SSF53790">
    <property type="entry name" value="Tetrapyrrole methylase"/>
    <property type="match status" value="1"/>
</dbReference>
<dbReference type="PROSITE" id="PS00840">
    <property type="entry name" value="SUMT_2"/>
    <property type="match status" value="1"/>
</dbReference>
<dbReference type="STRING" id="927083.DB32_004014"/>
<dbReference type="SUPFAM" id="SSF69618">
    <property type="entry name" value="HemD-like"/>
    <property type="match status" value="1"/>
</dbReference>
<dbReference type="Gene3D" id="3.40.50.10090">
    <property type="match status" value="2"/>
</dbReference>
<dbReference type="InterPro" id="IPR050161">
    <property type="entry name" value="Siro_Cobalamin_biosynth"/>
</dbReference>
<name>A0A0F6W478_9BACT</name>
<evidence type="ECO:0000256" key="2">
    <source>
        <dbReference type="ARBA" id="ARBA00012162"/>
    </source>
</evidence>
<feature type="domain" description="Tetrapyrrole methylase" evidence="11">
    <location>
        <begin position="5"/>
        <end position="217"/>
    </location>
</feature>
<gene>
    <name evidence="13" type="ORF">DB32_004014</name>
</gene>
<reference evidence="13 14" key="1">
    <citation type="submission" date="2015-03" db="EMBL/GenBank/DDBJ databases">
        <title>Genome assembly of Sandaracinus amylolyticus DSM 53668.</title>
        <authorList>
            <person name="Sharma G."/>
            <person name="Subramanian S."/>
        </authorList>
    </citation>
    <scope>NUCLEOTIDE SEQUENCE [LARGE SCALE GENOMIC DNA]</scope>
    <source>
        <strain evidence="13 14">DSM 53668</strain>
    </source>
</reference>
<dbReference type="GO" id="GO:0032259">
    <property type="term" value="P:methylation"/>
    <property type="evidence" value="ECO:0007669"/>
    <property type="project" value="UniProtKB-KW"/>
</dbReference>
<dbReference type="FunFam" id="3.30.950.10:FF:000001">
    <property type="entry name" value="Siroheme synthase"/>
    <property type="match status" value="1"/>
</dbReference>
<dbReference type="EMBL" id="CP011125">
    <property type="protein sequence ID" value="AKF06865.1"/>
    <property type="molecule type" value="Genomic_DNA"/>
</dbReference>
<protein>
    <recommendedName>
        <fullName evidence="2">uroporphyrinogen-III C-methyltransferase</fullName>
        <ecNumber evidence="2">2.1.1.107</ecNumber>
    </recommendedName>
</protein>
<comment type="pathway">
    <text evidence="8">Porphyrin-containing compound metabolism; siroheme biosynthesis; precorrin-2 from uroporphyrinogen III: step 1/1.</text>
</comment>
<evidence type="ECO:0000256" key="9">
    <source>
        <dbReference type="ARBA" id="ARBA00060548"/>
    </source>
</evidence>
<evidence type="ECO:0000256" key="7">
    <source>
        <dbReference type="ARBA" id="ARBA00023244"/>
    </source>
</evidence>
<dbReference type="InterPro" id="IPR036108">
    <property type="entry name" value="4pyrrol_syn_uPrphyn_synt_sf"/>
</dbReference>
<dbReference type="PANTHER" id="PTHR45790">
    <property type="entry name" value="SIROHEME SYNTHASE-RELATED"/>
    <property type="match status" value="1"/>
</dbReference>
<evidence type="ECO:0000259" key="11">
    <source>
        <dbReference type="Pfam" id="PF00590"/>
    </source>
</evidence>
<dbReference type="InterPro" id="IPR003043">
    <property type="entry name" value="Uropor_MeTrfase_CS"/>
</dbReference>
<evidence type="ECO:0000256" key="4">
    <source>
        <dbReference type="ARBA" id="ARBA00022603"/>
    </source>
</evidence>
<dbReference type="Pfam" id="PF00590">
    <property type="entry name" value="TP_methylase"/>
    <property type="match status" value="1"/>
</dbReference>
<dbReference type="UniPathway" id="UPA00262">
    <property type="reaction ID" value="UER00211"/>
</dbReference>
<keyword evidence="3" id="KW-0169">Cobalamin biosynthesis</keyword>
<dbReference type="Gene3D" id="3.40.1010.10">
    <property type="entry name" value="Cobalt-precorrin-4 Transmethylase, Domain 1"/>
    <property type="match status" value="1"/>
</dbReference>
<keyword evidence="4 10" id="KW-0489">Methyltransferase</keyword>
<dbReference type="Proteomes" id="UP000034883">
    <property type="component" value="Chromosome"/>
</dbReference>
<evidence type="ECO:0000256" key="5">
    <source>
        <dbReference type="ARBA" id="ARBA00022679"/>
    </source>
</evidence>
<comment type="similarity">
    <text evidence="1 10">Belongs to the precorrin methyltransferase family.</text>
</comment>